<name>A0ABX7B3Z2_9PROT</name>
<reference evidence="7" key="1">
    <citation type="submission" date="2021-02" db="EMBL/GenBank/DDBJ databases">
        <title>Skermanella TT6 skin isolate.</title>
        <authorList>
            <person name="Lee K."/>
            <person name="Ganzorig M."/>
        </authorList>
    </citation>
    <scope>NUCLEOTIDE SEQUENCE</scope>
    <source>
        <strain evidence="7">TT6</strain>
    </source>
</reference>
<feature type="transmembrane region" description="Helical" evidence="4">
    <location>
        <begin position="187"/>
        <end position="211"/>
    </location>
</feature>
<dbReference type="PROSITE" id="PS50111">
    <property type="entry name" value="CHEMOTAXIS_TRANSDUC_2"/>
    <property type="match status" value="1"/>
</dbReference>
<dbReference type="RefSeq" id="WP_201074316.1">
    <property type="nucleotide sequence ID" value="NZ_CP067420.1"/>
</dbReference>
<dbReference type="PANTHER" id="PTHR32089:SF112">
    <property type="entry name" value="LYSOZYME-LIKE PROTEIN-RELATED"/>
    <property type="match status" value="1"/>
</dbReference>
<keyword evidence="8" id="KW-1185">Reference proteome</keyword>
<evidence type="ECO:0000259" key="6">
    <source>
        <dbReference type="PROSITE" id="PS50885"/>
    </source>
</evidence>
<organism evidence="7 8">
    <name type="scientific">Skermanella cutis</name>
    <dbReference type="NCBI Taxonomy" id="2775420"/>
    <lineage>
        <taxon>Bacteria</taxon>
        <taxon>Pseudomonadati</taxon>
        <taxon>Pseudomonadota</taxon>
        <taxon>Alphaproteobacteria</taxon>
        <taxon>Rhodospirillales</taxon>
        <taxon>Azospirillaceae</taxon>
        <taxon>Skermanella</taxon>
    </lineage>
</organism>
<evidence type="ECO:0000259" key="5">
    <source>
        <dbReference type="PROSITE" id="PS50111"/>
    </source>
</evidence>
<dbReference type="Proteomes" id="UP000595197">
    <property type="component" value="Chromosome"/>
</dbReference>
<dbReference type="InterPro" id="IPR003660">
    <property type="entry name" value="HAMP_dom"/>
</dbReference>
<dbReference type="Gene3D" id="6.10.340.10">
    <property type="match status" value="1"/>
</dbReference>
<accession>A0ABX7B3Z2</accession>
<sequence length="563" mass="57971">MPHLTLRQRLIGLAAGLTIAAGITGSIGAAGIVASNRAADDLIVMSDALASHLLGDMMHDALRADVLTALLSSAYGTQENDHDATRESLDEHAGTFRAALRANAERSGLDQEIKAALGEVEPALNRYIASAETIVGLARTSPVEAQVRMRDFIEAFETLEERNGAISDLIGRRKAERALQSATTGRFTIALTAAITLLTIAAAVVLSVLGVRSITRPLGQAAAAIQAIGAGRRDVALDGTGPDDELGKVARAILTMQTQASALDAMRAAEDARRDAASREALRMAEATGRFNDGVAGVAAALLGADRDLRMVAEGISAQAATASRQAAAVQSAAESTASSVEGIASASEDLASSVKEVGGRTAEAAAVTREAVAHTGRAATRIRDLEGAAQRIGDVVRLINGIAEQTNLLALNATIEAARAGEAGKGFAIVAQEVKLLANQTASATAEISTQVADIQSETGMAVEAMREVAATVERVNAIATAIAGSVEQQSAATERIAASMADSAGSAREITGGLGSVTRAIRETDEAVGRMTDSAVQITRQIDILRAEADRFTAEFRPGAA</sequence>
<keyword evidence="4" id="KW-0472">Membrane</keyword>
<evidence type="ECO:0000256" key="4">
    <source>
        <dbReference type="SAM" id="Phobius"/>
    </source>
</evidence>
<proteinExistence type="inferred from homology"/>
<dbReference type="PROSITE" id="PS50885">
    <property type="entry name" value="HAMP"/>
    <property type="match status" value="1"/>
</dbReference>
<evidence type="ECO:0000256" key="3">
    <source>
        <dbReference type="PROSITE-ProRule" id="PRU00284"/>
    </source>
</evidence>
<feature type="domain" description="HAMP" evidence="6">
    <location>
        <begin position="212"/>
        <end position="265"/>
    </location>
</feature>
<dbReference type="PANTHER" id="PTHR32089">
    <property type="entry name" value="METHYL-ACCEPTING CHEMOTAXIS PROTEIN MCPB"/>
    <property type="match status" value="1"/>
</dbReference>
<comment type="similarity">
    <text evidence="2">Belongs to the methyl-accepting chemotaxis (MCP) protein family.</text>
</comment>
<dbReference type="Pfam" id="PF00672">
    <property type="entry name" value="HAMP"/>
    <property type="match status" value="1"/>
</dbReference>
<gene>
    <name evidence="7" type="ORF">IGS68_22995</name>
</gene>
<feature type="domain" description="Methyl-accepting transducer" evidence="5">
    <location>
        <begin position="305"/>
        <end position="541"/>
    </location>
</feature>
<dbReference type="InterPro" id="IPR004090">
    <property type="entry name" value="Chemotax_Me-accpt_rcpt"/>
</dbReference>
<evidence type="ECO:0000313" key="8">
    <source>
        <dbReference type="Proteomes" id="UP000595197"/>
    </source>
</evidence>
<dbReference type="Pfam" id="PF00015">
    <property type="entry name" value="MCPsignal"/>
    <property type="match status" value="1"/>
</dbReference>
<keyword evidence="4" id="KW-1133">Transmembrane helix</keyword>
<evidence type="ECO:0000256" key="2">
    <source>
        <dbReference type="ARBA" id="ARBA00029447"/>
    </source>
</evidence>
<dbReference type="Gene3D" id="1.10.287.950">
    <property type="entry name" value="Methyl-accepting chemotaxis protein"/>
    <property type="match status" value="1"/>
</dbReference>
<dbReference type="SUPFAM" id="SSF58104">
    <property type="entry name" value="Methyl-accepting chemotaxis protein (MCP) signaling domain"/>
    <property type="match status" value="1"/>
</dbReference>
<dbReference type="EMBL" id="CP067420">
    <property type="protein sequence ID" value="QQP88849.1"/>
    <property type="molecule type" value="Genomic_DNA"/>
</dbReference>
<dbReference type="PRINTS" id="PR00260">
    <property type="entry name" value="CHEMTRNSDUCR"/>
</dbReference>
<keyword evidence="1 3" id="KW-0807">Transducer</keyword>
<keyword evidence="4" id="KW-0812">Transmembrane</keyword>
<evidence type="ECO:0000313" key="7">
    <source>
        <dbReference type="EMBL" id="QQP88849.1"/>
    </source>
</evidence>
<dbReference type="InterPro" id="IPR004089">
    <property type="entry name" value="MCPsignal_dom"/>
</dbReference>
<dbReference type="SMART" id="SM00304">
    <property type="entry name" value="HAMP"/>
    <property type="match status" value="1"/>
</dbReference>
<evidence type="ECO:0000256" key="1">
    <source>
        <dbReference type="ARBA" id="ARBA00023224"/>
    </source>
</evidence>
<protein>
    <submittedName>
        <fullName evidence="7">HAMP domain-containing protein</fullName>
    </submittedName>
</protein>
<dbReference type="SMART" id="SM00283">
    <property type="entry name" value="MA"/>
    <property type="match status" value="1"/>
</dbReference>